<proteinExistence type="predicted"/>
<protein>
    <submittedName>
        <fullName evidence="1">Uncharacterized protein</fullName>
    </submittedName>
</protein>
<name>A0A5C3KHN6_COPMA</name>
<organism evidence="1 2">
    <name type="scientific">Coprinopsis marcescibilis</name>
    <name type="common">Agaric fungus</name>
    <name type="synonym">Psathyrella marcescibilis</name>
    <dbReference type="NCBI Taxonomy" id="230819"/>
    <lineage>
        <taxon>Eukaryota</taxon>
        <taxon>Fungi</taxon>
        <taxon>Dikarya</taxon>
        <taxon>Basidiomycota</taxon>
        <taxon>Agaricomycotina</taxon>
        <taxon>Agaricomycetes</taxon>
        <taxon>Agaricomycetidae</taxon>
        <taxon>Agaricales</taxon>
        <taxon>Agaricineae</taxon>
        <taxon>Psathyrellaceae</taxon>
        <taxon>Coprinopsis</taxon>
    </lineage>
</organism>
<sequence length="232" mass="26055">MAKHNFPIPIAIASICVTIDTSDDAQLSQTERFRACSLLSNGCWLELAHIALQSPHGFLARSLDEITHRQAASVCHRSPWPIPSHIFPHCNRDWWDRPENGEIGNGSGGGEGLAWFMMIVVVYRSDRIVLCGWRTTAMDGSSRIIDISRVVGSNQALCEGLGFVSWTAVVWVLGMVPVSHSRNVKKMQRQSNKRSPDLPIAFGWSIVFSLKGPQNLWININRWRLDHSRNTK</sequence>
<dbReference type="AlphaFoldDB" id="A0A5C3KHN6"/>
<gene>
    <name evidence="1" type="ORF">FA15DRAFT_659823</name>
</gene>
<keyword evidence="2" id="KW-1185">Reference proteome</keyword>
<dbReference type="EMBL" id="ML210336">
    <property type="protein sequence ID" value="TFK19532.1"/>
    <property type="molecule type" value="Genomic_DNA"/>
</dbReference>
<evidence type="ECO:0000313" key="2">
    <source>
        <dbReference type="Proteomes" id="UP000307440"/>
    </source>
</evidence>
<dbReference type="Proteomes" id="UP000307440">
    <property type="component" value="Unassembled WGS sequence"/>
</dbReference>
<accession>A0A5C3KHN6</accession>
<evidence type="ECO:0000313" key="1">
    <source>
        <dbReference type="EMBL" id="TFK19532.1"/>
    </source>
</evidence>
<reference evidence="1 2" key="1">
    <citation type="journal article" date="2019" name="Nat. Ecol. Evol.">
        <title>Megaphylogeny resolves global patterns of mushroom evolution.</title>
        <authorList>
            <person name="Varga T."/>
            <person name="Krizsan K."/>
            <person name="Foldi C."/>
            <person name="Dima B."/>
            <person name="Sanchez-Garcia M."/>
            <person name="Sanchez-Ramirez S."/>
            <person name="Szollosi G.J."/>
            <person name="Szarkandi J.G."/>
            <person name="Papp V."/>
            <person name="Albert L."/>
            <person name="Andreopoulos W."/>
            <person name="Angelini C."/>
            <person name="Antonin V."/>
            <person name="Barry K.W."/>
            <person name="Bougher N.L."/>
            <person name="Buchanan P."/>
            <person name="Buyck B."/>
            <person name="Bense V."/>
            <person name="Catcheside P."/>
            <person name="Chovatia M."/>
            <person name="Cooper J."/>
            <person name="Damon W."/>
            <person name="Desjardin D."/>
            <person name="Finy P."/>
            <person name="Geml J."/>
            <person name="Haridas S."/>
            <person name="Hughes K."/>
            <person name="Justo A."/>
            <person name="Karasinski D."/>
            <person name="Kautmanova I."/>
            <person name="Kiss B."/>
            <person name="Kocsube S."/>
            <person name="Kotiranta H."/>
            <person name="LaButti K.M."/>
            <person name="Lechner B.E."/>
            <person name="Liimatainen K."/>
            <person name="Lipzen A."/>
            <person name="Lukacs Z."/>
            <person name="Mihaltcheva S."/>
            <person name="Morgado L.N."/>
            <person name="Niskanen T."/>
            <person name="Noordeloos M.E."/>
            <person name="Ohm R.A."/>
            <person name="Ortiz-Santana B."/>
            <person name="Ovrebo C."/>
            <person name="Racz N."/>
            <person name="Riley R."/>
            <person name="Savchenko A."/>
            <person name="Shiryaev A."/>
            <person name="Soop K."/>
            <person name="Spirin V."/>
            <person name="Szebenyi C."/>
            <person name="Tomsovsky M."/>
            <person name="Tulloss R.E."/>
            <person name="Uehling J."/>
            <person name="Grigoriev I.V."/>
            <person name="Vagvolgyi C."/>
            <person name="Papp T."/>
            <person name="Martin F.M."/>
            <person name="Miettinen O."/>
            <person name="Hibbett D.S."/>
            <person name="Nagy L.G."/>
        </authorList>
    </citation>
    <scope>NUCLEOTIDE SEQUENCE [LARGE SCALE GENOMIC DNA]</scope>
    <source>
        <strain evidence="1 2">CBS 121175</strain>
    </source>
</reference>